<evidence type="ECO:0000256" key="11">
    <source>
        <dbReference type="SAM" id="Phobius"/>
    </source>
</evidence>
<organism evidence="13 14">
    <name type="scientific">Meganyctiphanes norvegica</name>
    <name type="common">Northern krill</name>
    <name type="synonym">Thysanopoda norvegica</name>
    <dbReference type="NCBI Taxonomy" id="48144"/>
    <lineage>
        <taxon>Eukaryota</taxon>
        <taxon>Metazoa</taxon>
        <taxon>Ecdysozoa</taxon>
        <taxon>Arthropoda</taxon>
        <taxon>Crustacea</taxon>
        <taxon>Multicrustacea</taxon>
        <taxon>Malacostraca</taxon>
        <taxon>Eumalacostraca</taxon>
        <taxon>Eucarida</taxon>
        <taxon>Euphausiacea</taxon>
        <taxon>Euphausiidae</taxon>
        <taxon>Meganyctiphanes</taxon>
    </lineage>
</organism>
<feature type="transmembrane region" description="Helical" evidence="11">
    <location>
        <begin position="126"/>
        <end position="151"/>
    </location>
</feature>
<dbReference type="CDD" id="cd15390">
    <property type="entry name" value="7tmA_TACR"/>
    <property type="match status" value="1"/>
</dbReference>
<evidence type="ECO:0000256" key="10">
    <source>
        <dbReference type="RuleBase" id="RU000688"/>
    </source>
</evidence>
<keyword evidence="3" id="KW-1003">Cell membrane</keyword>
<dbReference type="SUPFAM" id="SSF81321">
    <property type="entry name" value="Family A G protein-coupled receptor-like"/>
    <property type="match status" value="1"/>
</dbReference>
<feature type="transmembrane region" description="Helical" evidence="11">
    <location>
        <begin position="348"/>
        <end position="370"/>
    </location>
</feature>
<evidence type="ECO:0000256" key="8">
    <source>
        <dbReference type="ARBA" id="ARBA00023170"/>
    </source>
</evidence>
<feature type="transmembrane region" description="Helical" evidence="11">
    <location>
        <begin position="256"/>
        <end position="279"/>
    </location>
</feature>
<dbReference type="EMBL" id="CAXKWB010010289">
    <property type="protein sequence ID" value="CAL4097464.1"/>
    <property type="molecule type" value="Genomic_DNA"/>
</dbReference>
<dbReference type="SMART" id="SM01381">
    <property type="entry name" value="7TM_GPCR_Srsx"/>
    <property type="match status" value="1"/>
</dbReference>
<comment type="similarity">
    <text evidence="2 10">Belongs to the G-protein coupled receptor 1 family.</text>
</comment>
<evidence type="ECO:0000256" key="6">
    <source>
        <dbReference type="ARBA" id="ARBA00023040"/>
    </source>
</evidence>
<evidence type="ECO:0000313" key="14">
    <source>
        <dbReference type="Proteomes" id="UP001497623"/>
    </source>
</evidence>
<protein>
    <recommendedName>
        <fullName evidence="12">G-protein coupled receptors family 1 profile domain-containing protein</fullName>
    </recommendedName>
</protein>
<feature type="transmembrane region" description="Helical" evidence="11">
    <location>
        <begin position="89"/>
        <end position="114"/>
    </location>
</feature>
<dbReference type="GO" id="GO:0004995">
    <property type="term" value="F:tachykinin receptor activity"/>
    <property type="evidence" value="ECO:0007669"/>
    <property type="project" value="InterPro"/>
</dbReference>
<evidence type="ECO:0000256" key="7">
    <source>
        <dbReference type="ARBA" id="ARBA00023136"/>
    </source>
</evidence>
<evidence type="ECO:0000256" key="5">
    <source>
        <dbReference type="ARBA" id="ARBA00022989"/>
    </source>
</evidence>
<dbReference type="PROSITE" id="PS50262">
    <property type="entry name" value="G_PROTEIN_RECEP_F1_2"/>
    <property type="match status" value="1"/>
</dbReference>
<gene>
    <name evidence="13" type="ORF">MNOR_LOCUS15996</name>
</gene>
<dbReference type="PRINTS" id="PR00237">
    <property type="entry name" value="GPCRRHODOPSN"/>
</dbReference>
<keyword evidence="6 10" id="KW-0297">G-protein coupled receptor</keyword>
<keyword evidence="14" id="KW-1185">Reference proteome</keyword>
<keyword evidence="8 10" id="KW-0675">Receptor</keyword>
<dbReference type="FunFam" id="1.20.1070.10:FF:000291">
    <property type="entry name" value="Predicted protein"/>
    <property type="match status" value="1"/>
</dbReference>
<evidence type="ECO:0000256" key="9">
    <source>
        <dbReference type="ARBA" id="ARBA00023224"/>
    </source>
</evidence>
<proteinExistence type="inferred from homology"/>
<dbReference type="Proteomes" id="UP001497623">
    <property type="component" value="Unassembled WGS sequence"/>
</dbReference>
<feature type="domain" description="G-protein coupled receptors family 1 profile" evidence="12">
    <location>
        <begin position="105"/>
        <end position="367"/>
    </location>
</feature>
<keyword evidence="5 11" id="KW-1133">Transmembrane helix</keyword>
<dbReference type="Gene3D" id="1.20.1070.10">
    <property type="entry name" value="Rhodopsin 7-helix transmembrane proteins"/>
    <property type="match status" value="1"/>
</dbReference>
<accession>A0AAV2QQZ2</accession>
<dbReference type="InterPro" id="IPR017452">
    <property type="entry name" value="GPCR_Rhodpsn_7TM"/>
</dbReference>
<sequence length="461" mass="52525">MDFLEPSLDYMLGYNSSMEYEDPDGYWGPVYVPVSPSPLNVTTSVYPVTENVITKDNNTLEGLFNFSDCSGNMTSDATNPYVLTMWHQLIWSALFGGMVVVATGGNLIVIWIVVADHRMRTVTNIFLVNLSIADAMVSTLNMIFNCTFMLTGHWPFGNIYCKISQFVSVLSICASVFTLMAISFDRYIAIMHPLRPRMGRRATLMIVVWIWVSAVSLAMPNALFYKTAAVIQECETRTICYGEWPDGEQGHSNSEYIHTLVLMVLTYILPVLCMGFTYSRIGFTLWGSRSIGEQTQRQMDAIRSKRKVVKMMVVVVIIFTVCWLPYHTIFILFNVIPEISHYAHIQEIFLGIYWLAMSNSMYNPMIYCWLNNRFRNGFKRVFSACPCIHYVPEVREVSHVKTTRFSCSGSPETNHRISSDGSKPFAMRTFVTEVNGTRRTTNGADNRTISNIKADKYNQYV</sequence>
<dbReference type="Pfam" id="PF00001">
    <property type="entry name" value="7tm_1"/>
    <property type="match status" value="1"/>
</dbReference>
<evidence type="ECO:0000256" key="4">
    <source>
        <dbReference type="ARBA" id="ARBA00022692"/>
    </source>
</evidence>
<evidence type="ECO:0000256" key="2">
    <source>
        <dbReference type="ARBA" id="ARBA00010663"/>
    </source>
</evidence>
<dbReference type="GO" id="GO:0005886">
    <property type="term" value="C:plasma membrane"/>
    <property type="evidence" value="ECO:0007669"/>
    <property type="project" value="UniProtKB-SubCell"/>
</dbReference>
<dbReference type="InterPro" id="IPR001681">
    <property type="entry name" value="Neurokn_rcpt"/>
</dbReference>
<keyword evidence="7 11" id="KW-0472">Membrane</keyword>
<name>A0AAV2QQZ2_MEGNR</name>
<evidence type="ECO:0000313" key="13">
    <source>
        <dbReference type="EMBL" id="CAL4097464.1"/>
    </source>
</evidence>
<dbReference type="InterPro" id="IPR000276">
    <property type="entry name" value="GPCR_Rhodpsn"/>
</dbReference>
<comment type="caution">
    <text evidence="13">The sequence shown here is derived from an EMBL/GenBank/DDBJ whole genome shotgun (WGS) entry which is preliminary data.</text>
</comment>
<dbReference type="PRINTS" id="PR00244">
    <property type="entry name" value="NEUROKININR"/>
</dbReference>
<dbReference type="PANTHER" id="PTHR46925">
    <property type="entry name" value="G-PROTEIN COUPLED RECEPTOR TKR-1-RELATED"/>
    <property type="match status" value="1"/>
</dbReference>
<feature type="transmembrane region" description="Helical" evidence="11">
    <location>
        <begin position="312"/>
        <end position="336"/>
    </location>
</feature>
<evidence type="ECO:0000256" key="1">
    <source>
        <dbReference type="ARBA" id="ARBA00004651"/>
    </source>
</evidence>
<evidence type="ECO:0000256" key="3">
    <source>
        <dbReference type="ARBA" id="ARBA00022475"/>
    </source>
</evidence>
<keyword evidence="4 10" id="KW-0812">Transmembrane</keyword>
<dbReference type="PANTHER" id="PTHR46925:SF2">
    <property type="entry name" value="G-PROTEIN COUPLED RECEPTOR TKR-1-RELATED"/>
    <property type="match status" value="1"/>
</dbReference>
<evidence type="ECO:0000259" key="12">
    <source>
        <dbReference type="PROSITE" id="PS50262"/>
    </source>
</evidence>
<dbReference type="AlphaFoldDB" id="A0AAV2QQZ2"/>
<reference evidence="13 14" key="1">
    <citation type="submission" date="2024-05" db="EMBL/GenBank/DDBJ databases">
        <authorList>
            <person name="Wallberg A."/>
        </authorList>
    </citation>
    <scope>NUCLEOTIDE SEQUENCE [LARGE SCALE GENOMIC DNA]</scope>
</reference>
<keyword evidence="9 10" id="KW-0807">Transducer</keyword>
<dbReference type="PROSITE" id="PS00237">
    <property type="entry name" value="G_PROTEIN_RECEP_F1_1"/>
    <property type="match status" value="1"/>
</dbReference>
<feature type="transmembrane region" description="Helical" evidence="11">
    <location>
        <begin position="202"/>
        <end position="219"/>
    </location>
</feature>
<feature type="transmembrane region" description="Helical" evidence="11">
    <location>
        <begin position="163"/>
        <end position="182"/>
    </location>
</feature>
<comment type="subcellular location">
    <subcellularLocation>
        <location evidence="1">Cell membrane</location>
        <topology evidence="1">Multi-pass membrane protein</topology>
    </subcellularLocation>
</comment>